<dbReference type="Proteomes" id="UP000319375">
    <property type="component" value="Unassembled WGS sequence"/>
</dbReference>
<name>A0A5C5RTL8_9ACTN</name>
<gene>
    <name evidence="1" type="ORF">FK530_22845</name>
</gene>
<evidence type="ECO:0000313" key="1">
    <source>
        <dbReference type="EMBL" id="TWS25561.1"/>
    </source>
</evidence>
<reference evidence="1 2" key="1">
    <citation type="submission" date="2019-06" db="EMBL/GenBank/DDBJ databases">
        <title>Tsukamurella conjunctivitidis sp. nov., Tsukamurella assacharolytica sp. nov. and Tsukamurella sputae sp. nov. isolated from patients with conjunctivitis, bacteraemia (lymphoma) and respiratory infection (sputum) in Hong Kong.</title>
        <authorList>
            <person name="Teng J.L.L."/>
            <person name="Lee H.H."/>
            <person name="Fong J.Y.H."/>
            <person name="Fok K.M.N."/>
            <person name="Lau S.K.P."/>
            <person name="Woo P.C.Y."/>
        </authorList>
    </citation>
    <scope>NUCLEOTIDE SEQUENCE [LARGE SCALE GENOMIC DNA]</scope>
    <source>
        <strain evidence="1 2">HKU72</strain>
    </source>
</reference>
<organism evidence="1 2">
    <name type="scientific">Tsukamurella conjunctivitidis</name>
    <dbReference type="NCBI Taxonomy" id="2592068"/>
    <lineage>
        <taxon>Bacteria</taxon>
        <taxon>Bacillati</taxon>
        <taxon>Actinomycetota</taxon>
        <taxon>Actinomycetes</taxon>
        <taxon>Mycobacteriales</taxon>
        <taxon>Tsukamurellaceae</taxon>
        <taxon>Tsukamurella</taxon>
    </lineage>
</organism>
<dbReference type="AlphaFoldDB" id="A0A5C5RTL8"/>
<proteinExistence type="predicted"/>
<dbReference type="RefSeq" id="WP_146489236.1">
    <property type="nucleotide sequence ID" value="NZ_VIGX01000026.1"/>
</dbReference>
<accession>A0A5C5RTL8</accession>
<evidence type="ECO:0000313" key="2">
    <source>
        <dbReference type="Proteomes" id="UP000319375"/>
    </source>
</evidence>
<keyword evidence="2" id="KW-1185">Reference proteome</keyword>
<dbReference type="EMBL" id="VIGX01000026">
    <property type="protein sequence ID" value="TWS25561.1"/>
    <property type="molecule type" value="Genomic_DNA"/>
</dbReference>
<comment type="caution">
    <text evidence="1">The sequence shown here is derived from an EMBL/GenBank/DDBJ whole genome shotgun (WGS) entry which is preliminary data.</text>
</comment>
<protein>
    <submittedName>
        <fullName evidence="1">Uncharacterized protein</fullName>
    </submittedName>
</protein>
<sequence length="108" mass="12482">MSAPTPNTATERATARLLSYYEAHPDALDHTVDNIVKHFEFEHHLNDVQRMFRVNAAMQRHPAGKARTRECTPAAWSPAPDPIHWEPRMSSWDIVRDLVALAWKTIRR</sequence>